<evidence type="ECO:0000256" key="13">
    <source>
        <dbReference type="ARBA" id="ARBA00023136"/>
    </source>
</evidence>
<evidence type="ECO:0000313" key="20">
    <source>
        <dbReference type="EMBL" id="GGZ99759.1"/>
    </source>
</evidence>
<keyword evidence="4" id="KW-1003">Cell membrane</keyword>
<evidence type="ECO:0000256" key="12">
    <source>
        <dbReference type="ARBA" id="ARBA00023012"/>
    </source>
</evidence>
<dbReference type="CDD" id="cd17546">
    <property type="entry name" value="REC_hyHK_CKI1_RcsC-like"/>
    <property type="match status" value="1"/>
</dbReference>
<dbReference type="RefSeq" id="WP_189398466.1">
    <property type="nucleotide sequence ID" value="NZ_BMXA01000001.1"/>
</dbReference>
<dbReference type="PANTHER" id="PTHR43047">
    <property type="entry name" value="TWO-COMPONENT HISTIDINE PROTEIN KINASE"/>
    <property type="match status" value="1"/>
</dbReference>
<evidence type="ECO:0000256" key="10">
    <source>
        <dbReference type="ARBA" id="ARBA00022840"/>
    </source>
</evidence>
<evidence type="ECO:0000256" key="1">
    <source>
        <dbReference type="ARBA" id="ARBA00000085"/>
    </source>
</evidence>
<sequence>MSNDLDNQLRLARSRAERLKAARDQAETLLEKKSRELYELNQQLELAHKGLEDEVKQATYELSISNQRLQKTLNERLRFIGQMSHEVRTPLNAITGLSELLLKTDLSTSQYDYVDTINSAARSLIVLLNDMLDITKIEAGKLVLQPVDVDTARLHRNLVAMFQLEADQKGLDLRLELDPSLPSFVRLDKGRYRQILNNLVSNAIKNTESGSVRIKLSFIPNPNGAQTGELCIDVVDTGVGIPPEQIEKIFNAYEQLGEPQCGVGLGLAICSQLCALMHGSIRCRSQVGHGSVFEVRLPTDVSSANVADAQAAVTFADPAKAPKPRILVAEDNPINQKVLAAQLAQLGQHADMVDNGAEALQRLQTHDYDLVLMDIIMPIMDGEQTIKAIREAEPRIAGHYCVALTASNYQDQKQRLLDMGFDEFLGKPLSLNELANMLAQVPMPQGALASSDRGHQSAFDSSYFKTQFGDIWETVFVEIADTFLAHTSASLVALQAAIEAGESDSISKIGHSLKGAAASMGESTLSALFEQVEREPDSIQLTDWQEEIEAQWALVSSVIREEVARITRKQQAVG</sequence>
<comment type="catalytic activity">
    <reaction evidence="1">
        <text>ATP + protein L-histidine = ADP + protein N-phospho-L-histidine.</text>
        <dbReference type="EC" id="2.7.13.3"/>
    </reaction>
</comment>
<dbReference type="SMART" id="SM00387">
    <property type="entry name" value="HATPase_c"/>
    <property type="match status" value="1"/>
</dbReference>
<keyword evidence="6 15" id="KW-0597">Phosphoprotein</keyword>
<feature type="coiled-coil region" evidence="16">
    <location>
        <begin position="2"/>
        <end position="61"/>
    </location>
</feature>
<keyword evidence="10" id="KW-0067">ATP-binding</keyword>
<evidence type="ECO:0000256" key="16">
    <source>
        <dbReference type="SAM" id="Coils"/>
    </source>
</evidence>
<name>A0A918VIB2_9GAMM</name>
<dbReference type="PRINTS" id="PR00344">
    <property type="entry name" value="BCTRLSENSOR"/>
</dbReference>
<dbReference type="SMART" id="SM00388">
    <property type="entry name" value="HisKA"/>
    <property type="match status" value="1"/>
</dbReference>
<reference evidence="20" key="1">
    <citation type="journal article" date="2014" name="Int. J. Syst. Evol. Microbiol.">
        <title>Complete genome sequence of Corynebacterium casei LMG S-19264T (=DSM 44701T), isolated from a smear-ripened cheese.</title>
        <authorList>
            <consortium name="US DOE Joint Genome Institute (JGI-PGF)"/>
            <person name="Walter F."/>
            <person name="Albersmeier A."/>
            <person name="Kalinowski J."/>
            <person name="Ruckert C."/>
        </authorList>
    </citation>
    <scope>NUCLEOTIDE SEQUENCE</scope>
    <source>
        <strain evidence="20">KCTC 12711</strain>
    </source>
</reference>
<dbReference type="InterPro" id="IPR008207">
    <property type="entry name" value="Sig_transdc_His_kin_Hpt_dom"/>
</dbReference>
<evidence type="ECO:0000256" key="4">
    <source>
        <dbReference type="ARBA" id="ARBA00022475"/>
    </source>
</evidence>
<organism evidence="20 21">
    <name type="scientific">Arenicella chitinivorans</name>
    <dbReference type="NCBI Taxonomy" id="1329800"/>
    <lineage>
        <taxon>Bacteria</taxon>
        <taxon>Pseudomonadati</taxon>
        <taxon>Pseudomonadota</taxon>
        <taxon>Gammaproteobacteria</taxon>
        <taxon>Arenicellales</taxon>
        <taxon>Arenicellaceae</taxon>
        <taxon>Arenicella</taxon>
    </lineage>
</organism>
<dbReference type="Pfam" id="PF02518">
    <property type="entry name" value="HATPase_c"/>
    <property type="match status" value="1"/>
</dbReference>
<dbReference type="CDD" id="cd00082">
    <property type="entry name" value="HisKA"/>
    <property type="match status" value="1"/>
</dbReference>
<dbReference type="InterPro" id="IPR003594">
    <property type="entry name" value="HATPase_dom"/>
</dbReference>
<dbReference type="GO" id="GO:0005886">
    <property type="term" value="C:plasma membrane"/>
    <property type="evidence" value="ECO:0007669"/>
    <property type="project" value="UniProtKB-SubCell"/>
</dbReference>
<evidence type="ECO:0000256" key="8">
    <source>
        <dbReference type="ARBA" id="ARBA00022692"/>
    </source>
</evidence>
<dbReference type="SUPFAM" id="SSF55874">
    <property type="entry name" value="ATPase domain of HSP90 chaperone/DNA topoisomerase II/histidine kinase"/>
    <property type="match status" value="1"/>
</dbReference>
<evidence type="ECO:0000259" key="17">
    <source>
        <dbReference type="PROSITE" id="PS50109"/>
    </source>
</evidence>
<comment type="subcellular location">
    <subcellularLocation>
        <location evidence="2">Cell inner membrane</location>
        <topology evidence="2">Multi-pass membrane protein</topology>
    </subcellularLocation>
</comment>
<comment type="caution">
    <text evidence="20">The sequence shown here is derived from an EMBL/GenBank/DDBJ whole genome shotgun (WGS) entry which is preliminary data.</text>
</comment>
<keyword evidence="16" id="KW-0175">Coiled coil</keyword>
<evidence type="ECO:0000313" key="21">
    <source>
        <dbReference type="Proteomes" id="UP000614811"/>
    </source>
</evidence>
<protein>
    <recommendedName>
        <fullName evidence="3">histidine kinase</fullName>
        <ecNumber evidence="3">2.7.13.3</ecNumber>
    </recommendedName>
</protein>
<feature type="domain" description="Response regulatory" evidence="18">
    <location>
        <begin position="325"/>
        <end position="442"/>
    </location>
</feature>
<keyword evidence="10" id="KW-0547">Nucleotide-binding</keyword>
<keyword evidence="7" id="KW-0808">Transferase</keyword>
<evidence type="ECO:0000256" key="2">
    <source>
        <dbReference type="ARBA" id="ARBA00004429"/>
    </source>
</evidence>
<evidence type="ECO:0000256" key="11">
    <source>
        <dbReference type="ARBA" id="ARBA00022989"/>
    </source>
</evidence>
<dbReference type="InterPro" id="IPR004358">
    <property type="entry name" value="Sig_transdc_His_kin-like_C"/>
</dbReference>
<evidence type="ECO:0000259" key="18">
    <source>
        <dbReference type="PROSITE" id="PS50110"/>
    </source>
</evidence>
<dbReference type="InterPro" id="IPR011006">
    <property type="entry name" value="CheY-like_superfamily"/>
</dbReference>
<keyword evidence="9" id="KW-0418">Kinase</keyword>
<evidence type="ECO:0000256" key="14">
    <source>
        <dbReference type="PROSITE-ProRule" id="PRU00110"/>
    </source>
</evidence>
<feature type="domain" description="HPt" evidence="19">
    <location>
        <begin position="472"/>
        <end position="574"/>
    </location>
</feature>
<dbReference type="GO" id="GO:0000155">
    <property type="term" value="F:phosphorelay sensor kinase activity"/>
    <property type="evidence" value="ECO:0007669"/>
    <property type="project" value="InterPro"/>
</dbReference>
<dbReference type="CDD" id="cd16922">
    <property type="entry name" value="HATPase_EvgS-ArcB-TorS-like"/>
    <property type="match status" value="1"/>
</dbReference>
<evidence type="ECO:0000256" key="3">
    <source>
        <dbReference type="ARBA" id="ARBA00012438"/>
    </source>
</evidence>
<dbReference type="SUPFAM" id="SSF47226">
    <property type="entry name" value="Histidine-containing phosphotransfer domain, HPT domain"/>
    <property type="match status" value="1"/>
</dbReference>
<accession>A0A918VIB2</accession>
<proteinExistence type="predicted"/>
<dbReference type="Pfam" id="PF00512">
    <property type="entry name" value="HisKA"/>
    <property type="match status" value="1"/>
</dbReference>
<dbReference type="PROSITE" id="PS50109">
    <property type="entry name" value="HIS_KIN"/>
    <property type="match status" value="1"/>
</dbReference>
<dbReference type="InterPro" id="IPR003661">
    <property type="entry name" value="HisK_dim/P_dom"/>
</dbReference>
<dbReference type="InterPro" id="IPR005467">
    <property type="entry name" value="His_kinase_dom"/>
</dbReference>
<dbReference type="GO" id="GO:0009927">
    <property type="term" value="F:histidine phosphotransfer kinase activity"/>
    <property type="evidence" value="ECO:0007669"/>
    <property type="project" value="TreeGrafter"/>
</dbReference>
<keyword evidence="21" id="KW-1185">Reference proteome</keyword>
<dbReference type="EC" id="2.7.13.3" evidence="3"/>
<dbReference type="Gene3D" id="1.10.287.130">
    <property type="match status" value="1"/>
</dbReference>
<dbReference type="Gene3D" id="1.20.120.160">
    <property type="entry name" value="HPT domain"/>
    <property type="match status" value="1"/>
</dbReference>
<dbReference type="SMART" id="SM00448">
    <property type="entry name" value="REC"/>
    <property type="match status" value="1"/>
</dbReference>
<evidence type="ECO:0000256" key="9">
    <source>
        <dbReference type="ARBA" id="ARBA00022777"/>
    </source>
</evidence>
<evidence type="ECO:0000256" key="7">
    <source>
        <dbReference type="ARBA" id="ARBA00022679"/>
    </source>
</evidence>
<feature type="domain" description="Histidine kinase" evidence="17">
    <location>
        <begin position="82"/>
        <end position="301"/>
    </location>
</feature>
<dbReference type="InterPro" id="IPR001789">
    <property type="entry name" value="Sig_transdc_resp-reg_receiver"/>
</dbReference>
<dbReference type="PROSITE" id="PS50110">
    <property type="entry name" value="RESPONSE_REGULATORY"/>
    <property type="match status" value="1"/>
</dbReference>
<keyword evidence="12" id="KW-0902">Two-component regulatory system</keyword>
<dbReference type="InterPro" id="IPR036890">
    <property type="entry name" value="HATPase_C_sf"/>
</dbReference>
<dbReference type="Proteomes" id="UP000614811">
    <property type="component" value="Unassembled WGS sequence"/>
</dbReference>
<dbReference type="InterPro" id="IPR036641">
    <property type="entry name" value="HPT_dom_sf"/>
</dbReference>
<evidence type="ECO:0000256" key="5">
    <source>
        <dbReference type="ARBA" id="ARBA00022519"/>
    </source>
</evidence>
<keyword evidence="13" id="KW-0472">Membrane</keyword>
<gene>
    <name evidence="20" type="ORF">GCM10008090_05510</name>
</gene>
<dbReference type="EMBL" id="BMXA01000001">
    <property type="protein sequence ID" value="GGZ99759.1"/>
    <property type="molecule type" value="Genomic_DNA"/>
</dbReference>
<evidence type="ECO:0000256" key="15">
    <source>
        <dbReference type="PROSITE-ProRule" id="PRU00169"/>
    </source>
</evidence>
<dbReference type="SUPFAM" id="SSF52172">
    <property type="entry name" value="CheY-like"/>
    <property type="match status" value="1"/>
</dbReference>
<dbReference type="Gene3D" id="3.40.50.2300">
    <property type="match status" value="1"/>
</dbReference>
<dbReference type="PANTHER" id="PTHR43047:SF72">
    <property type="entry name" value="OSMOSENSING HISTIDINE PROTEIN KINASE SLN1"/>
    <property type="match status" value="1"/>
</dbReference>
<dbReference type="PROSITE" id="PS50894">
    <property type="entry name" value="HPT"/>
    <property type="match status" value="1"/>
</dbReference>
<dbReference type="InterPro" id="IPR036097">
    <property type="entry name" value="HisK_dim/P_sf"/>
</dbReference>
<keyword evidence="5" id="KW-0997">Cell inner membrane</keyword>
<dbReference type="Pfam" id="PF01627">
    <property type="entry name" value="Hpt"/>
    <property type="match status" value="1"/>
</dbReference>
<dbReference type="Gene3D" id="3.30.565.10">
    <property type="entry name" value="Histidine kinase-like ATPase, C-terminal domain"/>
    <property type="match status" value="1"/>
</dbReference>
<evidence type="ECO:0000256" key="6">
    <source>
        <dbReference type="ARBA" id="ARBA00022553"/>
    </source>
</evidence>
<feature type="modified residue" description="Phosphohistidine" evidence="14">
    <location>
        <position position="511"/>
    </location>
</feature>
<keyword evidence="8" id="KW-0812">Transmembrane</keyword>
<dbReference type="SUPFAM" id="SSF47384">
    <property type="entry name" value="Homodimeric domain of signal transducing histidine kinase"/>
    <property type="match status" value="1"/>
</dbReference>
<evidence type="ECO:0000259" key="19">
    <source>
        <dbReference type="PROSITE" id="PS50894"/>
    </source>
</evidence>
<reference evidence="20" key="2">
    <citation type="submission" date="2020-09" db="EMBL/GenBank/DDBJ databases">
        <authorList>
            <person name="Sun Q."/>
            <person name="Kim S."/>
        </authorList>
    </citation>
    <scope>NUCLEOTIDE SEQUENCE</scope>
    <source>
        <strain evidence="20">KCTC 12711</strain>
    </source>
</reference>
<keyword evidence="11" id="KW-1133">Transmembrane helix</keyword>
<dbReference type="AlphaFoldDB" id="A0A918VIB2"/>
<dbReference type="Pfam" id="PF00072">
    <property type="entry name" value="Response_reg"/>
    <property type="match status" value="1"/>
</dbReference>
<feature type="modified residue" description="4-aspartylphosphate" evidence="15">
    <location>
        <position position="374"/>
    </location>
</feature>